<dbReference type="CDD" id="cd16325">
    <property type="entry name" value="LolA"/>
    <property type="match status" value="1"/>
</dbReference>
<keyword evidence="3" id="KW-0812">Transmembrane</keyword>
<dbReference type="SUPFAM" id="SSF89392">
    <property type="entry name" value="Prokaryotic lipoproteins and lipoprotein localization factors"/>
    <property type="match status" value="1"/>
</dbReference>
<name>A0A1G6ABQ0_9HYPH</name>
<feature type="region of interest" description="Disordered" evidence="2">
    <location>
        <begin position="39"/>
        <end position="60"/>
    </location>
</feature>
<keyword evidence="3" id="KW-0472">Membrane</keyword>
<protein>
    <submittedName>
        <fullName evidence="4">Outer membrane lipoprotein-sorting protein</fullName>
    </submittedName>
</protein>
<keyword evidence="5" id="KW-1185">Reference proteome</keyword>
<dbReference type="AlphaFoldDB" id="A0A1G6ABQ0"/>
<reference evidence="4 5" key="1">
    <citation type="submission" date="2016-10" db="EMBL/GenBank/DDBJ databases">
        <authorList>
            <person name="de Groot N.N."/>
        </authorList>
    </citation>
    <scope>NUCLEOTIDE SEQUENCE [LARGE SCALE GENOMIC DNA]</scope>
    <source>
        <strain evidence="4 5">ATCC 35022</strain>
    </source>
</reference>
<evidence type="ECO:0000256" key="3">
    <source>
        <dbReference type="SAM" id="Phobius"/>
    </source>
</evidence>
<keyword evidence="4" id="KW-0449">Lipoprotein</keyword>
<keyword evidence="3" id="KW-1133">Transmembrane helix</keyword>
<dbReference type="EMBL" id="FMXQ01000001">
    <property type="protein sequence ID" value="SDB05821.1"/>
    <property type="molecule type" value="Genomic_DNA"/>
</dbReference>
<evidence type="ECO:0000256" key="2">
    <source>
        <dbReference type="SAM" id="MobiDB-lite"/>
    </source>
</evidence>
<keyword evidence="1" id="KW-0732">Signal</keyword>
<dbReference type="Gene3D" id="2.50.20.10">
    <property type="entry name" value="Lipoprotein localisation LolA/LolB/LppX"/>
    <property type="match status" value="1"/>
</dbReference>
<dbReference type="STRING" id="665467.SAMN02982931_00422"/>
<evidence type="ECO:0000313" key="4">
    <source>
        <dbReference type="EMBL" id="SDB05821.1"/>
    </source>
</evidence>
<proteinExistence type="predicted"/>
<dbReference type="PANTHER" id="PTHR35869">
    <property type="entry name" value="OUTER-MEMBRANE LIPOPROTEIN CARRIER PROTEIN"/>
    <property type="match status" value="1"/>
</dbReference>
<dbReference type="RefSeq" id="WP_244521107.1">
    <property type="nucleotide sequence ID" value="NZ_FMXQ01000001.1"/>
</dbReference>
<evidence type="ECO:0000313" key="5">
    <source>
        <dbReference type="Proteomes" id="UP000199071"/>
    </source>
</evidence>
<evidence type="ECO:0000256" key="1">
    <source>
        <dbReference type="ARBA" id="ARBA00022729"/>
    </source>
</evidence>
<sequence>MIAACLGDRLKSVLRIVLRTVGAAVIVGATGLGAVAGAPIDPVPDPRPRPASAPVATAAATPAKAAPAAALRKRENRGDSLSNINAYFNGFKTMEGQFIQFGPHGEQSEGDFFIDRPGKIRFKYSPPVTLDVIADGRNVAVRNTRTATQDYYPLSKTPLRYLLADNIDLTSGVVNEVREEPDLIALIIVEDSRFVKGKLTLIFDRQTYELKQWIVTDAQGLNTSVAVYNTTTGKRLDPALFNINYYQ</sequence>
<dbReference type="PANTHER" id="PTHR35869:SF1">
    <property type="entry name" value="OUTER-MEMBRANE LIPOPROTEIN CARRIER PROTEIN"/>
    <property type="match status" value="1"/>
</dbReference>
<dbReference type="Pfam" id="PF03548">
    <property type="entry name" value="LolA"/>
    <property type="match status" value="1"/>
</dbReference>
<feature type="transmembrane region" description="Helical" evidence="3">
    <location>
        <begin position="16"/>
        <end position="40"/>
    </location>
</feature>
<dbReference type="InterPro" id="IPR029046">
    <property type="entry name" value="LolA/LolB/LppX"/>
</dbReference>
<feature type="compositionally biased region" description="Pro residues" evidence="2">
    <location>
        <begin position="41"/>
        <end position="51"/>
    </location>
</feature>
<accession>A0A1G6ABQ0</accession>
<gene>
    <name evidence="4" type="ORF">SAMN02982931_00422</name>
</gene>
<dbReference type="InterPro" id="IPR004564">
    <property type="entry name" value="OM_lipoprot_carrier_LolA-like"/>
</dbReference>
<dbReference type="Proteomes" id="UP000199071">
    <property type="component" value="Unassembled WGS sequence"/>
</dbReference>
<organism evidence="4 5">
    <name type="scientific">Bauldia litoralis</name>
    <dbReference type="NCBI Taxonomy" id="665467"/>
    <lineage>
        <taxon>Bacteria</taxon>
        <taxon>Pseudomonadati</taxon>
        <taxon>Pseudomonadota</taxon>
        <taxon>Alphaproteobacteria</taxon>
        <taxon>Hyphomicrobiales</taxon>
        <taxon>Kaistiaceae</taxon>
        <taxon>Bauldia</taxon>
    </lineage>
</organism>